<dbReference type="OrthoDB" id="5396564at2759"/>
<protein>
    <recommendedName>
        <fullName evidence="3">RING-type domain-containing protein</fullName>
    </recommendedName>
</protein>
<evidence type="ECO:0000313" key="1">
    <source>
        <dbReference type="EMBL" id="KAF3008412.1"/>
    </source>
</evidence>
<gene>
    <name evidence="1" type="ORF">E8E13_001758</name>
</gene>
<dbReference type="Proteomes" id="UP000801428">
    <property type="component" value="Unassembled WGS sequence"/>
</dbReference>
<dbReference type="Gene3D" id="3.30.40.10">
    <property type="entry name" value="Zinc/RING finger domain, C3HC4 (zinc finger)"/>
    <property type="match status" value="1"/>
</dbReference>
<dbReference type="InterPro" id="IPR013083">
    <property type="entry name" value="Znf_RING/FYVE/PHD"/>
</dbReference>
<sequence>MDSIGSVQPIGENHIRNLVTEEPRFSDEDFPVKTLDGLLNDWQTWFPRRDVLLSELEDEGQYLSFGSMVLMRDEANDVQEEFQLHDYLTAVQGDPDNATLPIGLPLLGKGHYTLKKNGVAYLGDEILNDGLDDDTRTWYEMEHEQLQDWEGAYDCAVAAIALGISPSDLPEELLKYECTIRDSGNVHIMTEASANLVAMPYTEKECGMSEECFIALENYFLALIDEEEEWWHTVVTHEGWRAEDEEALAIHLEYDSDDDMLDYTPAPIQITPQAFVAKLEAVDISTIPAEDMKCMHCWSNFDEIDDDIIELTTGNVQTDNSPVKLPCPHGHLIGKTCLMQIIDSGTRLCPQCRVDIVELVEGADEGDEMEYVMGFTTLE</sequence>
<dbReference type="EMBL" id="SWKU01000003">
    <property type="protein sequence ID" value="KAF3008412.1"/>
    <property type="molecule type" value="Genomic_DNA"/>
</dbReference>
<reference evidence="1" key="1">
    <citation type="submission" date="2019-04" db="EMBL/GenBank/DDBJ databases">
        <title>Sequencing of skin fungus with MAO and IRED activity.</title>
        <authorList>
            <person name="Marsaioli A.J."/>
            <person name="Bonatto J.M.C."/>
            <person name="Reis Junior O."/>
        </authorList>
    </citation>
    <scope>NUCLEOTIDE SEQUENCE</scope>
    <source>
        <strain evidence="1">30M1</strain>
    </source>
</reference>
<organism evidence="1 2">
    <name type="scientific">Curvularia kusanoi</name>
    <name type="common">Cochliobolus kusanoi</name>
    <dbReference type="NCBI Taxonomy" id="90978"/>
    <lineage>
        <taxon>Eukaryota</taxon>
        <taxon>Fungi</taxon>
        <taxon>Dikarya</taxon>
        <taxon>Ascomycota</taxon>
        <taxon>Pezizomycotina</taxon>
        <taxon>Dothideomycetes</taxon>
        <taxon>Pleosporomycetidae</taxon>
        <taxon>Pleosporales</taxon>
        <taxon>Pleosporineae</taxon>
        <taxon>Pleosporaceae</taxon>
        <taxon>Curvularia</taxon>
    </lineage>
</organism>
<evidence type="ECO:0000313" key="2">
    <source>
        <dbReference type="Proteomes" id="UP000801428"/>
    </source>
</evidence>
<evidence type="ECO:0008006" key="3">
    <source>
        <dbReference type="Google" id="ProtNLM"/>
    </source>
</evidence>
<dbReference type="AlphaFoldDB" id="A0A9P4WDK6"/>
<accession>A0A9P4WDK6</accession>
<name>A0A9P4WDK6_CURKU</name>
<dbReference type="SUPFAM" id="SSF57850">
    <property type="entry name" value="RING/U-box"/>
    <property type="match status" value="1"/>
</dbReference>
<keyword evidence="2" id="KW-1185">Reference proteome</keyword>
<comment type="caution">
    <text evidence="1">The sequence shown here is derived from an EMBL/GenBank/DDBJ whole genome shotgun (WGS) entry which is preliminary data.</text>
</comment>
<proteinExistence type="predicted"/>